<gene>
    <name evidence="1" type="ORF">I4641_21160</name>
</gene>
<sequence length="67" mass="7909">MSYNYKQLENGRWGIFINNQLVASIGCFNTCKTILQFLETRTSNQDISTLRDKHIIAPYFHEMKLRP</sequence>
<proteinExistence type="predicted"/>
<dbReference type="Proteomes" id="UP000729733">
    <property type="component" value="Unassembled WGS sequence"/>
</dbReference>
<dbReference type="AlphaFoldDB" id="A0A964FLM7"/>
<accession>A0A964FLM7</accession>
<reference evidence="1" key="1">
    <citation type="journal article" date="2021" name="Antonie Van Leeuwenhoek">
        <title>Draft genome and description of Waterburya agarophytonicola gen. nov. sp. nov. (Pleurocapsales, Cyanobacteria): a seaweed symbiont.</title>
        <authorList>
            <person name="Bonthond G."/>
            <person name="Shalygin S."/>
            <person name="Bayer T."/>
            <person name="Weinberger F."/>
        </authorList>
    </citation>
    <scope>NUCLEOTIDE SEQUENCE</scope>
    <source>
        <strain evidence="1">KI4</strain>
    </source>
</reference>
<dbReference type="PROSITE" id="PS51257">
    <property type="entry name" value="PROKAR_LIPOPROTEIN"/>
    <property type="match status" value="1"/>
</dbReference>
<keyword evidence="2" id="KW-1185">Reference proteome</keyword>
<comment type="caution">
    <text evidence="1">The sequence shown here is derived from an EMBL/GenBank/DDBJ whole genome shotgun (WGS) entry which is preliminary data.</text>
</comment>
<name>A0A964FLM7_9CYAN</name>
<dbReference type="EMBL" id="JADWDC010000086">
    <property type="protein sequence ID" value="MCC0179473.1"/>
    <property type="molecule type" value="Genomic_DNA"/>
</dbReference>
<organism evidence="1 2">
    <name type="scientific">Waterburya agarophytonicola KI4</name>
    <dbReference type="NCBI Taxonomy" id="2874699"/>
    <lineage>
        <taxon>Bacteria</taxon>
        <taxon>Bacillati</taxon>
        <taxon>Cyanobacteriota</taxon>
        <taxon>Cyanophyceae</taxon>
        <taxon>Pleurocapsales</taxon>
        <taxon>Hyellaceae</taxon>
        <taxon>Waterburya</taxon>
        <taxon>Waterburya agarophytonicola</taxon>
    </lineage>
</organism>
<protein>
    <submittedName>
        <fullName evidence="1">Uncharacterized protein</fullName>
    </submittedName>
</protein>
<evidence type="ECO:0000313" key="1">
    <source>
        <dbReference type="EMBL" id="MCC0179473.1"/>
    </source>
</evidence>
<evidence type="ECO:0000313" key="2">
    <source>
        <dbReference type="Proteomes" id="UP000729733"/>
    </source>
</evidence>